<keyword evidence="2" id="KW-0238">DNA-binding</keyword>
<keyword evidence="1" id="KW-0805">Transcription regulation</keyword>
<dbReference type="PRINTS" id="PR00032">
    <property type="entry name" value="HTHARAC"/>
</dbReference>
<evidence type="ECO:0000313" key="6">
    <source>
        <dbReference type="Proteomes" id="UP001170954"/>
    </source>
</evidence>
<keyword evidence="3" id="KW-0804">Transcription</keyword>
<protein>
    <submittedName>
        <fullName evidence="5">AraC family transcriptional regulator</fullName>
    </submittedName>
</protein>
<dbReference type="SMART" id="SM00342">
    <property type="entry name" value="HTH_ARAC"/>
    <property type="match status" value="1"/>
</dbReference>
<dbReference type="Gene3D" id="1.10.10.60">
    <property type="entry name" value="Homeodomain-like"/>
    <property type="match status" value="2"/>
</dbReference>
<accession>A0ABT7NSY6</accession>
<dbReference type="InterPro" id="IPR009057">
    <property type="entry name" value="Homeodomain-like_sf"/>
</dbReference>
<dbReference type="Proteomes" id="UP001170954">
    <property type="component" value="Unassembled WGS sequence"/>
</dbReference>
<dbReference type="Pfam" id="PF06719">
    <property type="entry name" value="AraC_N"/>
    <property type="match status" value="1"/>
</dbReference>
<evidence type="ECO:0000256" key="3">
    <source>
        <dbReference type="ARBA" id="ARBA00023163"/>
    </source>
</evidence>
<proteinExistence type="predicted"/>
<organism evidence="5 6">
    <name type="scientific">Sphingobacterium hotanense</name>
    <dbReference type="NCBI Taxonomy" id="649196"/>
    <lineage>
        <taxon>Bacteria</taxon>
        <taxon>Pseudomonadati</taxon>
        <taxon>Bacteroidota</taxon>
        <taxon>Sphingobacteriia</taxon>
        <taxon>Sphingobacteriales</taxon>
        <taxon>Sphingobacteriaceae</taxon>
        <taxon>Sphingobacterium</taxon>
    </lineage>
</organism>
<dbReference type="InterPro" id="IPR018062">
    <property type="entry name" value="HTH_AraC-typ_CS"/>
</dbReference>
<dbReference type="PANTHER" id="PTHR46796:SF6">
    <property type="entry name" value="ARAC SUBFAMILY"/>
    <property type="match status" value="1"/>
</dbReference>
<dbReference type="SUPFAM" id="SSF46689">
    <property type="entry name" value="Homeodomain-like"/>
    <property type="match status" value="2"/>
</dbReference>
<dbReference type="InterPro" id="IPR009594">
    <property type="entry name" value="Tscrpt_reg_HTH_AraC_N"/>
</dbReference>
<dbReference type="PROSITE" id="PS00041">
    <property type="entry name" value="HTH_ARAC_FAMILY_1"/>
    <property type="match status" value="1"/>
</dbReference>
<dbReference type="Pfam" id="PF12833">
    <property type="entry name" value="HTH_18"/>
    <property type="match status" value="1"/>
</dbReference>
<comment type="caution">
    <text evidence="5">The sequence shown here is derived from an EMBL/GenBank/DDBJ whole genome shotgun (WGS) entry which is preliminary data.</text>
</comment>
<keyword evidence="6" id="KW-1185">Reference proteome</keyword>
<dbReference type="InterPro" id="IPR020449">
    <property type="entry name" value="Tscrpt_reg_AraC-type_HTH"/>
</dbReference>
<dbReference type="RefSeq" id="WP_149526943.1">
    <property type="nucleotide sequence ID" value="NZ_CP030848.1"/>
</dbReference>
<sequence length="308" mass="35242">MSGKNLIRALPFSKEKELSTLVENRRAFTLDNFELNIYETYQASSLVPLQFSDMVIINMLKGKKVMHVNDMPAFDYFPGETIVLPASKPMEIDFPEAALQDPTQCTALVVSADKIEQTLNYLNESYPKENKNIQWNLSWENVHFANTSEIASLTDRLFSTMTSSDPLKDVLSDLLFKELLVRIIQQQKLSTVAVSTKEQGSSVLAHLRNYITSNINDKLTIDQLSQHVNMSKASLFRVFKEEVGITPMEMVIQERLNKAKELLRTKLSVKEVCYACGFSDVNYFVRIFRKRENMTPGNYQRRAETIVS</sequence>
<name>A0ABT7NSY6_9SPHI</name>
<dbReference type="PANTHER" id="PTHR46796">
    <property type="entry name" value="HTH-TYPE TRANSCRIPTIONAL ACTIVATOR RHAS-RELATED"/>
    <property type="match status" value="1"/>
</dbReference>
<evidence type="ECO:0000256" key="1">
    <source>
        <dbReference type="ARBA" id="ARBA00023015"/>
    </source>
</evidence>
<dbReference type="EMBL" id="JACAGK010000081">
    <property type="protein sequence ID" value="MDM1050251.1"/>
    <property type="molecule type" value="Genomic_DNA"/>
</dbReference>
<reference evidence="5" key="2">
    <citation type="journal article" date="2022" name="Sci. Total Environ.">
        <title>Prevalence, transmission, and molecular epidemiology of tet(X)-positive bacteria among humans, animals, and environmental niches in China: An epidemiological, and genomic-based study.</title>
        <authorList>
            <person name="Dong N."/>
            <person name="Zeng Y."/>
            <person name="Cai C."/>
            <person name="Sun C."/>
            <person name="Lu J."/>
            <person name="Liu C."/>
            <person name="Zhou H."/>
            <person name="Sun Q."/>
            <person name="Shu L."/>
            <person name="Wang H."/>
            <person name="Wang Y."/>
            <person name="Wang S."/>
            <person name="Wu C."/>
            <person name="Chan E.W."/>
            <person name="Chen G."/>
            <person name="Shen Z."/>
            <person name="Chen S."/>
            <person name="Zhang R."/>
        </authorList>
    </citation>
    <scope>NUCLEOTIDE SEQUENCE</scope>
    <source>
        <strain evidence="5">R1692</strain>
    </source>
</reference>
<dbReference type="InterPro" id="IPR050204">
    <property type="entry name" value="AraC_XylS_family_regulators"/>
</dbReference>
<dbReference type="InterPro" id="IPR018060">
    <property type="entry name" value="HTH_AraC"/>
</dbReference>
<evidence type="ECO:0000313" key="5">
    <source>
        <dbReference type="EMBL" id="MDM1050251.1"/>
    </source>
</evidence>
<evidence type="ECO:0000256" key="2">
    <source>
        <dbReference type="ARBA" id="ARBA00023125"/>
    </source>
</evidence>
<evidence type="ECO:0000259" key="4">
    <source>
        <dbReference type="PROSITE" id="PS01124"/>
    </source>
</evidence>
<gene>
    <name evidence="5" type="ORF">HX018_18595</name>
</gene>
<dbReference type="PROSITE" id="PS01124">
    <property type="entry name" value="HTH_ARAC_FAMILY_2"/>
    <property type="match status" value="1"/>
</dbReference>
<reference evidence="5" key="1">
    <citation type="submission" date="2020-06" db="EMBL/GenBank/DDBJ databases">
        <authorList>
            <person name="Dong N."/>
        </authorList>
    </citation>
    <scope>NUCLEOTIDE SEQUENCE</scope>
    <source>
        <strain evidence="5">R1692</strain>
    </source>
</reference>
<feature type="domain" description="HTH araC/xylS-type" evidence="4">
    <location>
        <begin position="205"/>
        <end position="302"/>
    </location>
</feature>